<proteinExistence type="predicted"/>
<feature type="domain" description="FAD dependent oxidoreductase" evidence="2">
    <location>
        <begin position="17"/>
        <end position="407"/>
    </location>
</feature>
<protein>
    <submittedName>
        <fullName evidence="3">FAD-binding oxidoreductase</fullName>
    </submittedName>
</protein>
<dbReference type="InterPro" id="IPR036188">
    <property type="entry name" value="FAD/NAD-bd_sf"/>
</dbReference>
<evidence type="ECO:0000313" key="4">
    <source>
        <dbReference type="Proteomes" id="UP000724964"/>
    </source>
</evidence>
<evidence type="ECO:0000313" key="3">
    <source>
        <dbReference type="EMBL" id="MBN4059587.1"/>
    </source>
</evidence>
<dbReference type="EMBL" id="JAFIUH010000005">
    <property type="protein sequence ID" value="MBN4059587.1"/>
    <property type="molecule type" value="Genomic_DNA"/>
</dbReference>
<name>A0ABS3AS76_9ACTN</name>
<dbReference type="Proteomes" id="UP000724964">
    <property type="component" value="Unassembled WGS sequence"/>
</dbReference>
<comment type="caution">
    <text evidence="3">The sequence shown here is derived from an EMBL/GenBank/DDBJ whole genome shotgun (WGS) entry which is preliminary data.</text>
</comment>
<dbReference type="Gene3D" id="3.50.50.60">
    <property type="entry name" value="FAD/NAD(P)-binding domain"/>
    <property type="match status" value="1"/>
</dbReference>
<evidence type="ECO:0000259" key="2">
    <source>
        <dbReference type="Pfam" id="PF01266"/>
    </source>
</evidence>
<dbReference type="Pfam" id="PF01266">
    <property type="entry name" value="DAO"/>
    <property type="match status" value="1"/>
</dbReference>
<dbReference type="PANTHER" id="PTHR13847">
    <property type="entry name" value="SARCOSINE DEHYDROGENASE-RELATED"/>
    <property type="match status" value="1"/>
</dbReference>
<keyword evidence="4" id="KW-1185">Reference proteome</keyword>
<organism evidence="3 4">
    <name type="scientific">Acidimicrobium ferrooxidans</name>
    <dbReference type="NCBI Taxonomy" id="53635"/>
    <lineage>
        <taxon>Bacteria</taxon>
        <taxon>Bacillati</taxon>
        <taxon>Actinomycetota</taxon>
        <taxon>Acidimicrobiia</taxon>
        <taxon>Acidimicrobiales</taxon>
        <taxon>Acidimicrobiaceae</taxon>
        <taxon>Acidimicrobium</taxon>
    </lineage>
</organism>
<dbReference type="Gene3D" id="3.30.9.10">
    <property type="entry name" value="D-Amino Acid Oxidase, subunit A, domain 2"/>
    <property type="match status" value="1"/>
</dbReference>
<evidence type="ECO:0000256" key="1">
    <source>
        <dbReference type="ARBA" id="ARBA00023002"/>
    </source>
</evidence>
<keyword evidence="1" id="KW-0560">Oxidoreductase</keyword>
<gene>
    <name evidence="3" type="ORF">JYT35_00545</name>
</gene>
<dbReference type="PANTHER" id="PTHR13847:SF287">
    <property type="entry name" value="FAD-DEPENDENT OXIDOREDUCTASE DOMAIN-CONTAINING PROTEIN 1"/>
    <property type="match status" value="1"/>
</dbReference>
<accession>A0ABS3AS76</accession>
<sequence length="454" mass="48850">MAHSLNSQTGSGNQTADVVVIGAGVFGCGVAFELSKRGLDVIVVEMLSAPGLGSTSSSGAIVRFNYSTVEGVRLAWEGNGYWKNFTDHVRLPSESTVAHENGIAKKISTGLCFLRHDDGLCDLYEQTLTAAGVPFQNLSPAEVVERFPFIGLGTYGGPCLPNDDQFWDEPTSSYLGALSTPDAGYINDPQLVAQNLHTAALAHGARFLFTTRVDEITTTPDRSRVSGVGLVGGSTISAPIVVNVGGPWSSNLVEMAGLTDTMNITTRPMRHEAHIAPSPPGVDFERDGTIFTDLDQGIYFRPTAGNNVFIGSTDPECDGHEWVTNLDTMNREVTQPIWERQTMRLAKRIDNFGIPHQRKGLAEAYDVSTDWGPIYDRTDLDGFYCVMGTSGNQFKNACVASHLMAELVVAVTDGHDHDTDPLTVTGIHTGVELDMGAFSRNREVNAKSTGSVMG</sequence>
<reference evidence="3" key="1">
    <citation type="submission" date="2021-02" db="EMBL/GenBank/DDBJ databases">
        <title>Activity-based single-cell genomes from oceanic crustal fluid captures similar information to metagenomic and metatranscriptomic surveys with orders of magnitude less sampling.</title>
        <authorList>
            <person name="D'Angelo T.S."/>
            <person name="Orcutt B.N."/>
        </authorList>
    </citation>
    <scope>NUCLEOTIDE SEQUENCE [LARGE SCALE GENOMIC DNA]</scope>
    <source>
        <strain evidence="3">AH-315-J10</strain>
    </source>
</reference>
<dbReference type="InterPro" id="IPR006076">
    <property type="entry name" value="FAD-dep_OxRdtase"/>
</dbReference>
<dbReference type="SUPFAM" id="SSF51905">
    <property type="entry name" value="FAD/NAD(P)-binding domain"/>
    <property type="match status" value="1"/>
</dbReference>